<evidence type="ECO:0000313" key="2">
    <source>
        <dbReference type="EMBL" id="QHT85659.1"/>
    </source>
</evidence>
<name>A0A6C0HYP5_9ZZZZ</name>
<keyword evidence="1" id="KW-0812">Transmembrane</keyword>
<reference evidence="2" key="1">
    <citation type="journal article" date="2020" name="Nature">
        <title>Giant virus diversity and host interactions through global metagenomics.</title>
        <authorList>
            <person name="Schulz F."/>
            <person name="Roux S."/>
            <person name="Paez-Espino D."/>
            <person name="Jungbluth S."/>
            <person name="Walsh D.A."/>
            <person name="Denef V.J."/>
            <person name="McMahon K.D."/>
            <person name="Konstantinidis K.T."/>
            <person name="Eloe-Fadrosh E.A."/>
            <person name="Kyrpides N.C."/>
            <person name="Woyke T."/>
        </authorList>
    </citation>
    <scope>NUCLEOTIDE SEQUENCE</scope>
    <source>
        <strain evidence="2">GVMAG-M-3300023184-182</strain>
    </source>
</reference>
<proteinExistence type="predicted"/>
<dbReference type="EMBL" id="MN740043">
    <property type="protein sequence ID" value="QHT85659.1"/>
    <property type="molecule type" value="Genomic_DNA"/>
</dbReference>
<sequence>MDIDRTPTLPALIENNTRYYLQNVLQKCNQHRASIYHWSLNIGVFIIFVVIVFAILYSCYKSKRTPEEIQQKDLKDQAYILSKIRHYKQERQHIVSRTTLTGLPVI</sequence>
<evidence type="ECO:0000256" key="1">
    <source>
        <dbReference type="SAM" id="Phobius"/>
    </source>
</evidence>
<keyword evidence="1" id="KW-0472">Membrane</keyword>
<organism evidence="2">
    <name type="scientific">viral metagenome</name>
    <dbReference type="NCBI Taxonomy" id="1070528"/>
    <lineage>
        <taxon>unclassified sequences</taxon>
        <taxon>metagenomes</taxon>
        <taxon>organismal metagenomes</taxon>
    </lineage>
</organism>
<keyword evidence="1" id="KW-1133">Transmembrane helix</keyword>
<protein>
    <submittedName>
        <fullName evidence="2">Uncharacterized protein</fullName>
    </submittedName>
</protein>
<accession>A0A6C0HYP5</accession>
<dbReference type="AlphaFoldDB" id="A0A6C0HYP5"/>
<feature type="transmembrane region" description="Helical" evidence="1">
    <location>
        <begin position="35"/>
        <end position="57"/>
    </location>
</feature>